<reference evidence="1" key="1">
    <citation type="submission" date="2021-01" db="EMBL/GenBank/DDBJ databases">
        <authorList>
            <person name="Zhong Y.L."/>
        </authorList>
    </citation>
    <scope>NUCLEOTIDE SEQUENCE</scope>
    <source>
        <strain evidence="1">KCTC 23302</strain>
    </source>
</reference>
<dbReference type="RefSeq" id="WP_201924647.1">
    <property type="nucleotide sequence ID" value="NZ_BAABAX010000013.1"/>
</dbReference>
<keyword evidence="2" id="KW-1185">Reference proteome</keyword>
<dbReference type="Proteomes" id="UP000651057">
    <property type="component" value="Unassembled WGS sequence"/>
</dbReference>
<comment type="caution">
    <text evidence="1">The sequence shown here is derived from an EMBL/GenBank/DDBJ whole genome shotgun (WGS) entry which is preliminary data.</text>
</comment>
<dbReference type="Pfam" id="PF09926">
    <property type="entry name" value="DUF2158"/>
    <property type="match status" value="1"/>
</dbReference>
<accession>A0A936ZXG1</accession>
<sequence length="61" mass="6821">MNTNTPLSLTIGDLVCLQSGGPTMKVTSKDTENYVRCEWENTRGDHMVGDFPIHILKLQTI</sequence>
<gene>
    <name evidence="1" type="ORF">JJQ60_21370</name>
</gene>
<proteinExistence type="predicted"/>
<name>A0A936ZXG1_9FLAO</name>
<dbReference type="InterPro" id="IPR019226">
    <property type="entry name" value="DUF2158"/>
</dbReference>
<evidence type="ECO:0000313" key="1">
    <source>
        <dbReference type="EMBL" id="MBL0686092.1"/>
    </source>
</evidence>
<organism evidence="1 2">
    <name type="scientific">Aquimarina mytili</name>
    <dbReference type="NCBI Taxonomy" id="874423"/>
    <lineage>
        <taxon>Bacteria</taxon>
        <taxon>Pseudomonadati</taxon>
        <taxon>Bacteroidota</taxon>
        <taxon>Flavobacteriia</taxon>
        <taxon>Flavobacteriales</taxon>
        <taxon>Flavobacteriaceae</taxon>
        <taxon>Aquimarina</taxon>
    </lineage>
</organism>
<dbReference type="AlphaFoldDB" id="A0A936ZXG1"/>
<dbReference type="EMBL" id="JAERQJ010000017">
    <property type="protein sequence ID" value="MBL0686092.1"/>
    <property type="molecule type" value="Genomic_DNA"/>
</dbReference>
<evidence type="ECO:0000313" key="2">
    <source>
        <dbReference type="Proteomes" id="UP000651057"/>
    </source>
</evidence>
<protein>
    <submittedName>
        <fullName evidence="1">DUF2158 domain-containing protein</fullName>
    </submittedName>
</protein>